<dbReference type="Pfam" id="PF13840">
    <property type="entry name" value="ACT_7"/>
    <property type="match status" value="1"/>
</dbReference>
<dbReference type="Gene3D" id="3.30.2130.10">
    <property type="entry name" value="VC0802-like"/>
    <property type="match status" value="1"/>
</dbReference>
<protein>
    <recommendedName>
        <fullName evidence="9">Aspartokinase</fullName>
        <ecNumber evidence="9">2.7.2.4</ecNumber>
    </recommendedName>
</protein>
<dbReference type="Pfam" id="PF00696">
    <property type="entry name" value="AA_kinase"/>
    <property type="match status" value="1"/>
</dbReference>
<evidence type="ECO:0000313" key="12">
    <source>
        <dbReference type="EMBL" id="AEJ19690.1"/>
    </source>
</evidence>
<dbReference type="eggNOG" id="COG0527">
    <property type="taxonomic scope" value="Bacteria"/>
</dbReference>
<dbReference type="GO" id="GO:0009088">
    <property type="term" value="P:threonine biosynthetic process"/>
    <property type="evidence" value="ECO:0007669"/>
    <property type="project" value="UniProtKB-UniPathway"/>
</dbReference>
<dbReference type="InterPro" id="IPR005260">
    <property type="entry name" value="Asp_kin_monofn"/>
</dbReference>
<dbReference type="GO" id="GO:0009089">
    <property type="term" value="P:lysine biosynthetic process via diaminopimelate"/>
    <property type="evidence" value="ECO:0007669"/>
    <property type="project" value="UniProtKB-UniPathway"/>
</dbReference>
<evidence type="ECO:0000256" key="5">
    <source>
        <dbReference type="ARBA" id="ARBA00022777"/>
    </source>
</evidence>
<feature type="binding site" evidence="8">
    <location>
        <position position="126"/>
    </location>
    <ligand>
        <name>substrate</name>
    </ligand>
</feature>
<dbReference type="PANTHER" id="PTHR21499:SF70">
    <property type="entry name" value="ASPARTOKINASE"/>
    <property type="match status" value="1"/>
</dbReference>
<dbReference type="UniPathway" id="UPA00051">
    <property type="reaction ID" value="UER00462"/>
</dbReference>
<dbReference type="InterPro" id="IPR001341">
    <property type="entry name" value="Asp_kinase"/>
</dbReference>
<dbReference type="STRING" id="744872.Spica_1546"/>
<evidence type="ECO:0000256" key="9">
    <source>
        <dbReference type="RuleBase" id="RU003448"/>
    </source>
</evidence>
<dbReference type="NCBIfam" id="TIGR00657">
    <property type="entry name" value="asp_kinases"/>
    <property type="match status" value="1"/>
</dbReference>
<comment type="pathway">
    <text evidence="10">Amino-acid biosynthesis; L-threonine biosynthesis; L-threonine from L-aspartate: step 1/5.</text>
</comment>
<dbReference type="KEGG" id="scd:Spica_1546"/>
<dbReference type="GO" id="GO:0004072">
    <property type="term" value="F:aspartate kinase activity"/>
    <property type="evidence" value="ECO:0007669"/>
    <property type="project" value="UniProtKB-EC"/>
</dbReference>
<dbReference type="UniPathway" id="UPA00034">
    <property type="reaction ID" value="UER00015"/>
</dbReference>
<dbReference type="CDD" id="cd04892">
    <property type="entry name" value="ACT_AK-like_2"/>
    <property type="match status" value="2"/>
</dbReference>
<comment type="pathway">
    <text evidence="1 10">Amino-acid biosynthesis; L-lysine biosynthesis via DAP pathway; (S)-tetrahydrodipicolinate from L-aspartate: step 1/4.</text>
</comment>
<dbReference type="InterPro" id="IPR054352">
    <property type="entry name" value="ACT_Aspartokinase"/>
</dbReference>
<dbReference type="PANTHER" id="PTHR21499">
    <property type="entry name" value="ASPARTATE KINASE"/>
    <property type="match status" value="1"/>
</dbReference>
<keyword evidence="3 9" id="KW-0808">Transferase</keyword>
<dbReference type="GO" id="GO:0005524">
    <property type="term" value="F:ATP binding"/>
    <property type="evidence" value="ECO:0007669"/>
    <property type="project" value="UniProtKB-KW"/>
</dbReference>
<dbReference type="Proteomes" id="UP000000503">
    <property type="component" value="Chromosome"/>
</dbReference>
<evidence type="ECO:0000256" key="1">
    <source>
        <dbReference type="ARBA" id="ARBA00004766"/>
    </source>
</evidence>
<comment type="catalytic activity">
    <reaction evidence="7 9">
        <text>L-aspartate + ATP = 4-phospho-L-aspartate + ADP</text>
        <dbReference type="Rhea" id="RHEA:23776"/>
        <dbReference type="ChEBI" id="CHEBI:29991"/>
        <dbReference type="ChEBI" id="CHEBI:30616"/>
        <dbReference type="ChEBI" id="CHEBI:57535"/>
        <dbReference type="ChEBI" id="CHEBI:456216"/>
        <dbReference type="EC" id="2.7.2.4"/>
    </reaction>
</comment>
<evidence type="ECO:0000259" key="11">
    <source>
        <dbReference type="PROSITE" id="PS51671"/>
    </source>
</evidence>
<keyword evidence="4 8" id="KW-0547">Nucleotide-binding</keyword>
<dbReference type="InterPro" id="IPR036393">
    <property type="entry name" value="AceGlu_kinase-like_sf"/>
</dbReference>
<dbReference type="SUPFAM" id="SSF53633">
    <property type="entry name" value="Carbamate kinase-like"/>
    <property type="match status" value="1"/>
</dbReference>
<evidence type="ECO:0000256" key="10">
    <source>
        <dbReference type="RuleBase" id="RU004249"/>
    </source>
</evidence>
<comment type="pathway">
    <text evidence="10">Amino-acid biosynthesis; L-methionine biosynthesis via de novo pathway; L-homoserine from L-aspartate: step 1/3.</text>
</comment>
<evidence type="ECO:0000256" key="3">
    <source>
        <dbReference type="ARBA" id="ARBA00022679"/>
    </source>
</evidence>
<dbReference type="GO" id="GO:0005829">
    <property type="term" value="C:cytosol"/>
    <property type="evidence" value="ECO:0007669"/>
    <property type="project" value="TreeGrafter"/>
</dbReference>
<reference evidence="13" key="1">
    <citation type="journal article" date="2013" name="Stand. Genomic Sci.">
        <title>Genome sequence of the thermophilic fresh-water bacterium Spirochaeta caldaria type strain (H1(T)), reclassification of Spirochaeta caldaria, Spirochaeta stenostrepta, and Spirochaeta zuelzerae in the genus Treponema as Treponema caldaria comb. nov., Treponema stenostrepta comb. nov., and Treponema zuelzerae comb. nov., and emendation of the genus Treponema.</title>
        <authorList>
            <person name="Abt B."/>
            <person name="Goker M."/>
            <person name="Scheuner C."/>
            <person name="Han C."/>
            <person name="Lu M."/>
            <person name="Misra M."/>
            <person name="Lapidus A."/>
            <person name="Nolan M."/>
            <person name="Lucas S."/>
            <person name="Hammon N."/>
            <person name="Deshpande S."/>
            <person name="Cheng J.F."/>
            <person name="Tapia R."/>
            <person name="Goodwin L.A."/>
            <person name="Pitluck S."/>
            <person name="Liolios K."/>
            <person name="Pagani I."/>
            <person name="Ivanova N."/>
            <person name="Mavromatis K."/>
            <person name="Mikhailova N."/>
            <person name="Huntemann M."/>
            <person name="Pati A."/>
            <person name="Chen A."/>
            <person name="Palaniappan K."/>
            <person name="Land M."/>
            <person name="Hauser L."/>
            <person name="Jeffries C.D."/>
            <person name="Rohde M."/>
            <person name="Spring S."/>
            <person name="Gronow S."/>
            <person name="Detter J.C."/>
            <person name="Bristow J."/>
            <person name="Eisen J.A."/>
            <person name="Markowitz V."/>
            <person name="Hugenholtz P."/>
            <person name="Kyrpides N.C."/>
            <person name="Woyke T."/>
            <person name="Klenk H.P."/>
        </authorList>
    </citation>
    <scope>NUCLEOTIDE SEQUENCE</scope>
    <source>
        <strain evidence="13">ATCC 51460 / DSM 7334 / H1</strain>
    </source>
</reference>
<evidence type="ECO:0000256" key="7">
    <source>
        <dbReference type="ARBA" id="ARBA00047872"/>
    </source>
</evidence>
<dbReference type="InterPro" id="IPR045865">
    <property type="entry name" value="ACT-like_dom_sf"/>
</dbReference>
<accession>F8EZ98</accession>
<dbReference type="Gene3D" id="3.40.1160.10">
    <property type="entry name" value="Acetylglutamate kinase-like"/>
    <property type="match status" value="1"/>
</dbReference>
<dbReference type="HOGENOM" id="CLU_009116_6_0_12"/>
<keyword evidence="5 9" id="KW-0418">Kinase</keyword>
<comment type="similarity">
    <text evidence="2 9">Belongs to the aspartokinase family.</text>
</comment>
<evidence type="ECO:0000256" key="8">
    <source>
        <dbReference type="PIRSR" id="PIRSR000726-1"/>
    </source>
</evidence>
<evidence type="ECO:0000256" key="2">
    <source>
        <dbReference type="ARBA" id="ARBA00010122"/>
    </source>
</evidence>
<dbReference type="RefSeq" id="WP_013968999.1">
    <property type="nucleotide sequence ID" value="NC_015732.1"/>
</dbReference>
<proteinExistence type="inferred from homology"/>
<dbReference type="PIRSF" id="PIRSF000726">
    <property type="entry name" value="Asp_kin"/>
    <property type="match status" value="1"/>
</dbReference>
<dbReference type="SUPFAM" id="SSF55021">
    <property type="entry name" value="ACT-like"/>
    <property type="match status" value="2"/>
</dbReference>
<dbReference type="InterPro" id="IPR001048">
    <property type="entry name" value="Asp/Glu/Uridylate_kinase"/>
</dbReference>
<dbReference type="PROSITE" id="PS51671">
    <property type="entry name" value="ACT"/>
    <property type="match status" value="1"/>
</dbReference>
<feature type="binding site" evidence="8">
    <location>
        <position position="237"/>
    </location>
    <ligand>
        <name>ATP</name>
        <dbReference type="ChEBI" id="CHEBI:30616"/>
    </ligand>
</feature>
<name>F8EZ98_GRAC1</name>
<dbReference type="AlphaFoldDB" id="F8EZ98"/>
<evidence type="ECO:0000313" key="13">
    <source>
        <dbReference type="Proteomes" id="UP000000503"/>
    </source>
</evidence>
<keyword evidence="13" id="KW-1185">Reference proteome</keyword>
<sequence>MGQIVVKFGGSNLKSPADIERSARVAAAYKEPLVVVVSAFSGVTDMLIQGIDEAMLSEHAPDILCSKLETIHESALRLHIQSEAEIGAVMEVLKQRLAQLKKLLMGIHYISAVPDFTRDHIISTGERLSAPIIAAVLRKAGLQAREILPETMGLLTDGTFGNAAADLAVCAERLSSIVTSDITPVVPGFYGITKEGKIAVFGRGGSDYTAAVIARSIQAESLDLWKDVDGFLSGDPRIIQDSKTIPYVSYEEAAELSYFGAKVLHPRTVEPLEQDHIPIRVMNVDQFDGTIRPYTIVGPDREHSCTLKSVAATENMGIIRLEGPGVGSRPGILARATTGLDAAGINISSVITSQTSINLLFHKKDMPRALAVLRSESVPSVVSVESLEDIAIIAVVGDGLRHRPGLAAQVFGSLAEGGINILLTQAGASPVAMYIIVSKEDTAKALKAIHRTIHRG</sequence>
<keyword evidence="6 8" id="KW-0067">ATP-binding</keyword>
<dbReference type="InterPro" id="IPR027795">
    <property type="entry name" value="CASTOR_ACT_dom"/>
</dbReference>
<evidence type="ECO:0000256" key="6">
    <source>
        <dbReference type="ARBA" id="ARBA00022840"/>
    </source>
</evidence>
<dbReference type="EC" id="2.7.2.4" evidence="9"/>
<dbReference type="UniPathway" id="UPA00050">
    <property type="reaction ID" value="UER00461"/>
</dbReference>
<evidence type="ECO:0000256" key="4">
    <source>
        <dbReference type="ARBA" id="ARBA00022741"/>
    </source>
</evidence>
<keyword evidence="10" id="KW-0028">Amino-acid biosynthesis</keyword>
<feature type="binding site" evidence="8">
    <location>
        <begin position="262"/>
        <end position="263"/>
    </location>
    <ligand>
        <name>ATP</name>
        <dbReference type="ChEBI" id="CHEBI:30616"/>
    </ligand>
</feature>
<dbReference type="EMBL" id="CP002868">
    <property type="protein sequence ID" value="AEJ19690.1"/>
    <property type="molecule type" value="Genomic_DNA"/>
</dbReference>
<dbReference type="Pfam" id="PF22468">
    <property type="entry name" value="ACT_9"/>
    <property type="match status" value="1"/>
</dbReference>
<organism evidence="12 13">
    <name type="scientific">Gracilinema caldarium (strain ATCC 51460 / DSM 7334 / H1)</name>
    <name type="common">Treponema caldarium</name>
    <dbReference type="NCBI Taxonomy" id="744872"/>
    <lineage>
        <taxon>Bacteria</taxon>
        <taxon>Pseudomonadati</taxon>
        <taxon>Spirochaetota</taxon>
        <taxon>Spirochaetia</taxon>
        <taxon>Spirochaetales</taxon>
        <taxon>Breznakiellaceae</taxon>
        <taxon>Gracilinema</taxon>
    </lineage>
</organism>
<dbReference type="InterPro" id="IPR002912">
    <property type="entry name" value="ACT_dom"/>
</dbReference>
<dbReference type="GO" id="GO:0009090">
    <property type="term" value="P:homoserine biosynthetic process"/>
    <property type="evidence" value="ECO:0007669"/>
    <property type="project" value="TreeGrafter"/>
</dbReference>
<gene>
    <name evidence="12" type="ordered locus">Spica_1546</name>
</gene>
<feature type="domain" description="ACT" evidence="11">
    <location>
        <begin position="395"/>
        <end position="456"/>
    </location>
</feature>
<dbReference type="OrthoDB" id="9799110at2"/>